<keyword evidence="1" id="KW-0560">Oxidoreductase</keyword>
<evidence type="ECO:0000313" key="5">
    <source>
        <dbReference type="Proteomes" id="UP000887023"/>
    </source>
</evidence>
<dbReference type="Pfam" id="PF22725">
    <property type="entry name" value="GFO_IDH_MocA_C3"/>
    <property type="match status" value="1"/>
</dbReference>
<sequence length="330" mass="34630">MDVSRPVGWGIIGAGRIAATVAADIARQPDSRLVAIGARDRRRADRFAADHGVERAYGSYAELLADPDVDVVHLATTHGQHHPQALQIIAAGKAVLIEKAFTLNAIQAAEVAGAARAAGVFCMEAMWLRVNPLIRRARELVDRGAIGDLVGVRADLSKRFPYDPAGRLFDLALGGGALLDLGGYTASFAWEFLGRPDTVTATGALAPTGSDLTVATQWGYSDGRVAQLYCSAAADSPAGGLIYGTAGWIEVGPRIHHPAHLTVHTAAGTQTIPAPPESGNGYGPELDEVVRCLRAGLPESPLIPLDDTVGILDTLDRARAQLGVRYPGEG</sequence>
<evidence type="ECO:0000259" key="2">
    <source>
        <dbReference type="Pfam" id="PF01408"/>
    </source>
</evidence>
<dbReference type="PANTHER" id="PTHR22604:SF105">
    <property type="entry name" value="TRANS-1,2-DIHYDROBENZENE-1,2-DIOL DEHYDROGENASE"/>
    <property type="match status" value="1"/>
</dbReference>
<dbReference type="EMBL" id="CP079105">
    <property type="protein sequence ID" value="QXQ13984.1"/>
    <property type="molecule type" value="Genomic_DNA"/>
</dbReference>
<dbReference type="PANTHER" id="PTHR22604">
    <property type="entry name" value="OXIDOREDUCTASES"/>
    <property type="match status" value="1"/>
</dbReference>
<keyword evidence="5" id="KW-1185">Reference proteome</keyword>
<dbReference type="Proteomes" id="UP000887023">
    <property type="component" value="Chromosome"/>
</dbReference>
<dbReference type="InterPro" id="IPR000683">
    <property type="entry name" value="Gfo/Idh/MocA-like_OxRdtase_N"/>
</dbReference>
<gene>
    <name evidence="4" type="ORF">KV203_00470</name>
</gene>
<evidence type="ECO:0000313" key="4">
    <source>
        <dbReference type="EMBL" id="QXQ13984.1"/>
    </source>
</evidence>
<organism evidence="4 5">
    <name type="scientific">Skermania pinensis</name>
    <dbReference type="NCBI Taxonomy" id="39122"/>
    <lineage>
        <taxon>Bacteria</taxon>
        <taxon>Bacillati</taxon>
        <taxon>Actinomycetota</taxon>
        <taxon>Actinomycetes</taxon>
        <taxon>Mycobacteriales</taxon>
        <taxon>Gordoniaceae</taxon>
        <taxon>Skermania</taxon>
    </lineage>
</organism>
<proteinExistence type="predicted"/>
<accession>A0ABX8SAH3</accession>
<protein>
    <submittedName>
        <fullName evidence="4">Gfo/Idh/MocA family oxidoreductase</fullName>
    </submittedName>
</protein>
<dbReference type="Pfam" id="PF01408">
    <property type="entry name" value="GFO_IDH_MocA"/>
    <property type="match status" value="1"/>
</dbReference>
<feature type="domain" description="GFO/IDH/MocA-like oxidoreductase" evidence="3">
    <location>
        <begin position="134"/>
        <end position="250"/>
    </location>
</feature>
<evidence type="ECO:0000259" key="3">
    <source>
        <dbReference type="Pfam" id="PF22725"/>
    </source>
</evidence>
<dbReference type="RefSeq" id="WP_217995996.1">
    <property type="nucleotide sequence ID" value="NZ_CBCRUZ010000006.1"/>
</dbReference>
<dbReference type="InterPro" id="IPR050984">
    <property type="entry name" value="Gfo/Idh/MocA_domain"/>
</dbReference>
<evidence type="ECO:0000256" key="1">
    <source>
        <dbReference type="ARBA" id="ARBA00023002"/>
    </source>
</evidence>
<feature type="domain" description="Gfo/Idh/MocA-like oxidoreductase N-terminal" evidence="2">
    <location>
        <begin position="8"/>
        <end position="124"/>
    </location>
</feature>
<reference evidence="4" key="1">
    <citation type="submission" date="2021-07" db="EMBL/GenBank/DDBJ databases">
        <title>Candidatus Kaistella beijingensis sp. nov. isolated from a municipal wastewater treatment plant is involved in sludge foaming.</title>
        <authorList>
            <person name="Song Y."/>
            <person name="Liu S.-J."/>
        </authorList>
    </citation>
    <scope>NUCLEOTIDE SEQUENCE</scope>
    <source>
        <strain evidence="4">DSM 43998</strain>
    </source>
</reference>
<dbReference type="InterPro" id="IPR055170">
    <property type="entry name" value="GFO_IDH_MocA-like_dom"/>
</dbReference>
<name>A0ABX8SAH3_9ACTN</name>